<dbReference type="Pfam" id="PF06804">
    <property type="entry name" value="Lipoprotein_18"/>
    <property type="match status" value="1"/>
</dbReference>
<dbReference type="EMBL" id="JAQQXR010000006">
    <property type="protein sequence ID" value="MDC8759191.1"/>
    <property type="molecule type" value="Genomic_DNA"/>
</dbReference>
<gene>
    <name evidence="1" type="primary">bamC</name>
    <name evidence="1" type="ORF">OIK44_16540</name>
</gene>
<dbReference type="Proteomes" id="UP001221208">
    <property type="component" value="Unassembled WGS sequence"/>
</dbReference>
<dbReference type="Gene3D" id="3.30.310.170">
    <property type="entry name" value="Outer membrane protein assembly factor BamC"/>
    <property type="match status" value="1"/>
</dbReference>
<dbReference type="InterPro" id="IPR042268">
    <property type="entry name" value="BamC_C"/>
</dbReference>
<reference evidence="1 2" key="1">
    <citation type="submission" date="2022-10" db="EMBL/GenBank/DDBJ databases">
        <title>Janthinobacterium sp. hw3 Genome sequencing.</title>
        <authorList>
            <person name="Park S."/>
        </authorList>
    </citation>
    <scope>NUCLEOTIDE SEQUENCE [LARGE SCALE GENOMIC DNA]</scope>
    <source>
        <strain evidence="2">hw3</strain>
    </source>
</reference>
<evidence type="ECO:0000313" key="1">
    <source>
        <dbReference type="EMBL" id="MDC8759191.1"/>
    </source>
</evidence>
<proteinExistence type="predicted"/>
<evidence type="ECO:0000313" key="2">
    <source>
        <dbReference type="Proteomes" id="UP001221208"/>
    </source>
</evidence>
<name>A0ABT5K522_9BURK</name>
<keyword evidence="2" id="KW-1185">Reference proteome</keyword>
<comment type="caution">
    <text evidence="1">The sequence shown here is derived from an EMBL/GenBank/DDBJ whole genome shotgun (WGS) entry which is preliminary data.</text>
</comment>
<accession>A0ABT5K522</accession>
<organism evidence="1 2">
    <name type="scientific">Janthinobacterium fluminis</name>
    <dbReference type="NCBI Taxonomy" id="2987524"/>
    <lineage>
        <taxon>Bacteria</taxon>
        <taxon>Pseudomonadati</taxon>
        <taxon>Pseudomonadota</taxon>
        <taxon>Betaproteobacteria</taxon>
        <taxon>Burkholderiales</taxon>
        <taxon>Oxalobacteraceae</taxon>
        <taxon>Janthinobacterium</taxon>
    </lineage>
</organism>
<sequence length="365" mass="39801">MASLTGCGMISSVVGTDKVDYKSAKKASTLDVPPDLTQLQKDNRYALPETKSGIATASGYNAQRGAAAPAMAAGNQDVLASGKDVRVERAGNQRWLVVKQAPELLWPQLKTFWEDSGFTLALDAPTAGIMETEWNENRAKIPQDFVRNTIGKVFDSLYSTGERDKYRTRIERLPDGSSEIFISHRGAEEVVTGSQKDGTVWTARPNDPGLEALFLARLMTRLGAGDNAQAKTAVDTAIVQPLHAKLVGAAATRAIEVDEGFDRAWRRVGLALDRVGFTVEDRDRVQGTYFVRYVDPDEAKKTDGFFKKLLSWGSSDKDKEAQRYRIGVKAGAGSSSLVTVLNNDGKPETSATSEKILVLLNEQLK</sequence>
<dbReference type="InterPro" id="IPR010653">
    <property type="entry name" value="NlpB/DapX"/>
</dbReference>
<protein>
    <submittedName>
        <fullName evidence="1">Outer membrane protein assembly factor BamC</fullName>
    </submittedName>
</protein>